<evidence type="ECO:0000313" key="6">
    <source>
        <dbReference type="Proteomes" id="UP000277890"/>
    </source>
</evidence>
<accession>A0A3R9MUC6</accession>
<feature type="compositionally biased region" description="Low complexity" evidence="1">
    <location>
        <begin position="269"/>
        <end position="289"/>
    </location>
</feature>
<proteinExistence type="predicted"/>
<dbReference type="EMBL" id="RJPS01000004">
    <property type="protein sequence ID" value="RSJ90496.1"/>
    <property type="molecule type" value="Genomic_DNA"/>
</dbReference>
<dbReference type="RefSeq" id="WP_062004527.1">
    <property type="nucleotide sequence ID" value="NZ_CAURYF010000001.1"/>
</dbReference>
<evidence type="ECO:0000313" key="4">
    <source>
        <dbReference type="EMBL" id="RSJ90496.1"/>
    </source>
</evidence>
<name>A0A3R9MUC6_STRCR</name>
<dbReference type="PROSITE" id="PS51257">
    <property type="entry name" value="PROKAR_LIPOPROTEIN"/>
    <property type="match status" value="1"/>
</dbReference>
<gene>
    <name evidence="4" type="ORF">D8792_04605</name>
    <name evidence="3" type="ORF">D8794_01915</name>
</gene>
<organism evidence="4 5">
    <name type="scientific">Streptococcus cristatus</name>
    <dbReference type="NCBI Taxonomy" id="45634"/>
    <lineage>
        <taxon>Bacteria</taxon>
        <taxon>Bacillati</taxon>
        <taxon>Bacillota</taxon>
        <taxon>Bacilli</taxon>
        <taxon>Lactobacillales</taxon>
        <taxon>Streptococcaceae</taxon>
        <taxon>Streptococcus</taxon>
    </lineage>
</organism>
<comment type="caution">
    <text evidence="4">The sequence shown here is derived from an EMBL/GenBank/DDBJ whole genome shotgun (WGS) entry which is preliminary data.</text>
</comment>
<evidence type="ECO:0000256" key="1">
    <source>
        <dbReference type="SAM" id="MobiDB-lite"/>
    </source>
</evidence>
<evidence type="ECO:0000313" key="3">
    <source>
        <dbReference type="EMBL" id="RSJ88135.1"/>
    </source>
</evidence>
<feature type="signal peptide" evidence="2">
    <location>
        <begin position="1"/>
        <end position="24"/>
    </location>
</feature>
<protein>
    <recommendedName>
        <fullName evidence="7">Lipoprotein</fullName>
    </recommendedName>
</protein>
<dbReference type="Proteomes" id="UP000270868">
    <property type="component" value="Unassembled WGS sequence"/>
</dbReference>
<sequence length="289" mass="32465">MKKLMKFGVLPACILLLGACSALPKPQKKNAENVKTEQSSSSTSEKETNEKRIEKDADIILRAVFTDHSSGFTTLMGTSVDKWKKGITQSYVDENLSKYTPEENYTLDLKTEKFPPSKILELFDQARFKVLATIGDDFEITKVEDDGETATVTFKSRAIATRDLANLINMTKASLFENGIEDVKALEDSTDPDLEKRLALVNNFLFYYAFDRMNEDFGYIAPREFTMELTKTKEGRYILNDENFIELRKSIFVNEYSANGAETRKGNKSTDSGSKSDSSSSSSSDKSKI</sequence>
<keyword evidence="2" id="KW-0732">Signal</keyword>
<reference evidence="5 6" key="1">
    <citation type="submission" date="2018-11" db="EMBL/GenBank/DDBJ databases">
        <title>Species Designations Belie Phenotypic and Genotypic Heterogeneity in Oral Streptococci.</title>
        <authorList>
            <person name="Velsko I."/>
        </authorList>
    </citation>
    <scope>NUCLEOTIDE SEQUENCE [LARGE SCALE GENOMIC DNA]</scope>
    <source>
        <strain evidence="4 5">A52</strain>
        <strain evidence="3 6">A54</strain>
    </source>
</reference>
<evidence type="ECO:0000256" key="2">
    <source>
        <dbReference type="SAM" id="SignalP"/>
    </source>
</evidence>
<evidence type="ECO:0008006" key="7">
    <source>
        <dbReference type="Google" id="ProtNLM"/>
    </source>
</evidence>
<feature type="chain" id="PRO_5038236055" description="Lipoprotein" evidence="2">
    <location>
        <begin position="25"/>
        <end position="289"/>
    </location>
</feature>
<feature type="region of interest" description="Disordered" evidence="1">
    <location>
        <begin position="27"/>
        <end position="51"/>
    </location>
</feature>
<dbReference type="EMBL" id="RJPQ01000001">
    <property type="protein sequence ID" value="RSJ88135.1"/>
    <property type="molecule type" value="Genomic_DNA"/>
</dbReference>
<dbReference type="Proteomes" id="UP000277890">
    <property type="component" value="Unassembled WGS sequence"/>
</dbReference>
<feature type="region of interest" description="Disordered" evidence="1">
    <location>
        <begin position="261"/>
        <end position="289"/>
    </location>
</feature>
<dbReference type="AlphaFoldDB" id="A0A3R9MUC6"/>
<evidence type="ECO:0000313" key="5">
    <source>
        <dbReference type="Proteomes" id="UP000270868"/>
    </source>
</evidence>